<dbReference type="Proteomes" id="UP000263486">
    <property type="component" value="Unassembled WGS sequence"/>
</dbReference>
<evidence type="ECO:0000313" key="1">
    <source>
        <dbReference type="EMBL" id="REI41765.1"/>
    </source>
</evidence>
<dbReference type="EMBL" id="QUAJ01000008">
    <property type="protein sequence ID" value="REI41765.1"/>
    <property type="molecule type" value="Genomic_DNA"/>
</dbReference>
<evidence type="ECO:0000313" key="2">
    <source>
        <dbReference type="Proteomes" id="UP000263486"/>
    </source>
</evidence>
<proteinExistence type="predicted"/>
<keyword evidence="2" id="KW-1185">Reference proteome</keyword>
<name>A0ABX9KI25_9FUSO</name>
<sequence length="301" mass="35515">MLYNKNKNLKGKKGLNLKIEEWNEENFEEKLKKLDIDSDFLKLPIKESKEKLKGLKEKLFDYSDIITELLDNNFITSISEIFSYDNLKDDYRHDLISEMGIRVCPYCQRNYITNYINEKGDRTTADLDHFYPKSLYPYLALSLYNFIPSCQICNSRFKGSKDTYDKIINPYKNSFDDKGVKFETSETLIENILGTDIEFNIRFKNHDNVIDTIKMFGLDKVYKTSHNAYIRNMLENIEKSPNKYIENLGDNIFSELTSEERNEVIRSFKEIVKEPYKHRIEEGEPLGKLTKDILDEFGIDI</sequence>
<protein>
    <recommendedName>
        <fullName evidence="3">HNH nuclease domain-containing protein</fullName>
    </recommendedName>
</protein>
<evidence type="ECO:0008006" key="3">
    <source>
        <dbReference type="Google" id="ProtNLM"/>
    </source>
</evidence>
<gene>
    <name evidence="1" type="ORF">DYH56_05930</name>
</gene>
<dbReference type="Gene3D" id="1.10.30.50">
    <property type="match status" value="1"/>
</dbReference>
<comment type="caution">
    <text evidence="1">The sequence shown here is derived from an EMBL/GenBank/DDBJ whole genome shotgun (WGS) entry which is preliminary data.</text>
</comment>
<accession>A0ABX9KI25</accession>
<reference evidence="1 2" key="1">
    <citation type="submission" date="2018-08" db="EMBL/GenBank/DDBJ databases">
        <title>Draft genome sequence of Psychrilyobacter sp. strain SD5 isolated from Black Sea water.</title>
        <authorList>
            <person name="Yadav S."/>
            <person name="Villanueva L."/>
            <person name="Damste J.S.S."/>
        </authorList>
    </citation>
    <scope>NUCLEOTIDE SEQUENCE [LARGE SCALE GENOMIC DNA]</scope>
    <source>
        <strain evidence="1 2">SD5</strain>
    </source>
</reference>
<organism evidence="1 2">
    <name type="scientific">Psychrilyobacter piezotolerans</name>
    <dbReference type="NCBI Taxonomy" id="2293438"/>
    <lineage>
        <taxon>Bacteria</taxon>
        <taxon>Fusobacteriati</taxon>
        <taxon>Fusobacteriota</taxon>
        <taxon>Fusobacteriia</taxon>
        <taxon>Fusobacteriales</taxon>
        <taxon>Fusobacteriaceae</taxon>
        <taxon>Psychrilyobacter</taxon>
    </lineage>
</organism>